<protein>
    <submittedName>
        <fullName evidence="2">Uncharacterized protein</fullName>
    </submittedName>
</protein>
<dbReference type="Proteomes" id="UP001200430">
    <property type="component" value="Unassembled WGS sequence"/>
</dbReference>
<keyword evidence="1" id="KW-0472">Membrane</keyword>
<proteinExistence type="predicted"/>
<evidence type="ECO:0000313" key="2">
    <source>
        <dbReference type="EMBL" id="MCF4142714.1"/>
    </source>
</evidence>
<feature type="transmembrane region" description="Helical" evidence="1">
    <location>
        <begin position="6"/>
        <end position="22"/>
    </location>
</feature>
<keyword evidence="1" id="KW-0812">Transmembrane</keyword>
<evidence type="ECO:0000256" key="1">
    <source>
        <dbReference type="SAM" id="Phobius"/>
    </source>
</evidence>
<accession>A0ABS9ENF2</accession>
<keyword evidence="1" id="KW-1133">Transmembrane helix</keyword>
<gene>
    <name evidence="2" type="ORF">L2W38_07785</name>
</gene>
<dbReference type="EMBL" id="JAKGUD010000007">
    <property type="protein sequence ID" value="MCF4142714.1"/>
    <property type="molecule type" value="Genomic_DNA"/>
</dbReference>
<evidence type="ECO:0000313" key="3">
    <source>
        <dbReference type="Proteomes" id="UP001200430"/>
    </source>
</evidence>
<keyword evidence="3" id="KW-1185">Reference proteome</keyword>
<reference evidence="2 3" key="1">
    <citation type="submission" date="2022-01" db="EMBL/GenBank/DDBJ databases">
        <title>Dethiosulfovibrio faecalis sp. nov., a novel proteolytic, non-sulfur-reducing bacterium isolated from a marine aquaculture solid waste bioreactor.</title>
        <authorList>
            <person name="Grabowski S."/>
            <person name="Apolinario E."/>
            <person name="Schneider N."/>
            <person name="Marshall C.W."/>
            <person name="Sowers K.R."/>
        </authorList>
    </citation>
    <scope>NUCLEOTIDE SEQUENCE [LARGE SCALE GENOMIC DNA]</scope>
    <source>
        <strain evidence="2 3">DSM 12537</strain>
    </source>
</reference>
<organism evidence="2 3">
    <name type="scientific">Dethiosulfovibrio marinus</name>
    <dbReference type="NCBI Taxonomy" id="133532"/>
    <lineage>
        <taxon>Bacteria</taxon>
        <taxon>Thermotogati</taxon>
        <taxon>Synergistota</taxon>
        <taxon>Synergistia</taxon>
        <taxon>Synergistales</taxon>
        <taxon>Dethiosulfovibrionaceae</taxon>
        <taxon>Dethiosulfovibrio</taxon>
    </lineage>
</organism>
<comment type="caution">
    <text evidence="2">The sequence shown here is derived from an EMBL/GenBank/DDBJ whole genome shotgun (WGS) entry which is preliminary data.</text>
</comment>
<name>A0ABS9ENF2_9BACT</name>
<sequence length="52" mass="5569">MNTRKIITLVTVFLIIGGTLYFKGLKGTETPATAEDNASENYPILLDLSAPG</sequence>
<dbReference type="RefSeq" id="WP_236099437.1">
    <property type="nucleotide sequence ID" value="NZ_JAKGUD010000007.1"/>
</dbReference>